<dbReference type="Proteomes" id="UP001302321">
    <property type="component" value="Unassembled WGS sequence"/>
</dbReference>
<evidence type="ECO:0008006" key="3">
    <source>
        <dbReference type="Google" id="ProtNLM"/>
    </source>
</evidence>
<comment type="caution">
    <text evidence="1">The sequence shown here is derived from an EMBL/GenBank/DDBJ whole genome shotgun (WGS) entry which is preliminary data.</text>
</comment>
<reference evidence="1" key="1">
    <citation type="journal article" date="2023" name="Mol. Phylogenet. Evol.">
        <title>Genome-scale phylogeny and comparative genomics of the fungal order Sordariales.</title>
        <authorList>
            <person name="Hensen N."/>
            <person name="Bonometti L."/>
            <person name="Westerberg I."/>
            <person name="Brannstrom I.O."/>
            <person name="Guillou S."/>
            <person name="Cros-Aarteil S."/>
            <person name="Calhoun S."/>
            <person name="Haridas S."/>
            <person name="Kuo A."/>
            <person name="Mondo S."/>
            <person name="Pangilinan J."/>
            <person name="Riley R."/>
            <person name="LaButti K."/>
            <person name="Andreopoulos B."/>
            <person name="Lipzen A."/>
            <person name="Chen C."/>
            <person name="Yan M."/>
            <person name="Daum C."/>
            <person name="Ng V."/>
            <person name="Clum A."/>
            <person name="Steindorff A."/>
            <person name="Ohm R.A."/>
            <person name="Martin F."/>
            <person name="Silar P."/>
            <person name="Natvig D.O."/>
            <person name="Lalanne C."/>
            <person name="Gautier V."/>
            <person name="Ament-Velasquez S.L."/>
            <person name="Kruys A."/>
            <person name="Hutchinson M.I."/>
            <person name="Powell A.J."/>
            <person name="Barry K."/>
            <person name="Miller A.N."/>
            <person name="Grigoriev I.V."/>
            <person name="Debuchy R."/>
            <person name="Gladieux P."/>
            <person name="Hiltunen Thoren M."/>
            <person name="Johannesson H."/>
        </authorList>
    </citation>
    <scope>NUCLEOTIDE SEQUENCE</scope>
    <source>
        <strain evidence="1">CBS 892.96</strain>
    </source>
</reference>
<dbReference type="EMBL" id="MU866708">
    <property type="protein sequence ID" value="KAK4170915.1"/>
    <property type="molecule type" value="Genomic_DNA"/>
</dbReference>
<reference evidence="1" key="2">
    <citation type="submission" date="2023-05" db="EMBL/GenBank/DDBJ databases">
        <authorList>
            <consortium name="Lawrence Berkeley National Laboratory"/>
            <person name="Steindorff A."/>
            <person name="Hensen N."/>
            <person name="Bonometti L."/>
            <person name="Westerberg I."/>
            <person name="Brannstrom I.O."/>
            <person name="Guillou S."/>
            <person name="Cros-Aarteil S."/>
            <person name="Calhoun S."/>
            <person name="Haridas S."/>
            <person name="Kuo A."/>
            <person name="Mondo S."/>
            <person name="Pangilinan J."/>
            <person name="Riley R."/>
            <person name="Labutti K."/>
            <person name="Andreopoulos B."/>
            <person name="Lipzen A."/>
            <person name="Chen C."/>
            <person name="Yanf M."/>
            <person name="Daum C."/>
            <person name="Ng V."/>
            <person name="Clum A."/>
            <person name="Ohm R."/>
            <person name="Martin F."/>
            <person name="Silar P."/>
            <person name="Natvig D."/>
            <person name="Lalanne C."/>
            <person name="Gautier V."/>
            <person name="Ament-Velasquez S.L."/>
            <person name="Kruys A."/>
            <person name="Hutchinson M.I."/>
            <person name="Powell A.J."/>
            <person name="Barry K."/>
            <person name="Miller A.N."/>
            <person name="Grigoriev I.V."/>
            <person name="Debuchy R."/>
            <person name="Gladieux P."/>
            <person name="Thoren M.H."/>
            <person name="Johannesson H."/>
        </authorList>
    </citation>
    <scope>NUCLEOTIDE SEQUENCE</scope>
    <source>
        <strain evidence="1">CBS 892.96</strain>
    </source>
</reference>
<gene>
    <name evidence="1" type="ORF">QBC36DRAFT_200451</name>
</gene>
<protein>
    <recommendedName>
        <fullName evidence="3">NB-ARC domain-containing protein</fullName>
    </recommendedName>
</protein>
<accession>A0AAN6VWZ6</accession>
<evidence type="ECO:0000313" key="2">
    <source>
        <dbReference type="Proteomes" id="UP001302321"/>
    </source>
</evidence>
<name>A0AAN6VWZ6_9PEZI</name>
<dbReference type="Gene3D" id="3.40.50.300">
    <property type="entry name" value="P-loop containing nucleotide triphosphate hydrolases"/>
    <property type="match status" value="1"/>
</dbReference>
<organism evidence="1 2">
    <name type="scientific">Triangularia setosa</name>
    <dbReference type="NCBI Taxonomy" id="2587417"/>
    <lineage>
        <taxon>Eukaryota</taxon>
        <taxon>Fungi</taxon>
        <taxon>Dikarya</taxon>
        <taxon>Ascomycota</taxon>
        <taxon>Pezizomycotina</taxon>
        <taxon>Sordariomycetes</taxon>
        <taxon>Sordariomycetidae</taxon>
        <taxon>Sordariales</taxon>
        <taxon>Podosporaceae</taxon>
        <taxon>Triangularia</taxon>
    </lineage>
</organism>
<feature type="non-terminal residue" evidence="1">
    <location>
        <position position="1"/>
    </location>
</feature>
<dbReference type="AlphaFoldDB" id="A0AAN6VWZ6"/>
<keyword evidence="2" id="KW-1185">Reference proteome</keyword>
<proteinExistence type="predicted"/>
<evidence type="ECO:0000313" key="1">
    <source>
        <dbReference type="EMBL" id="KAK4170915.1"/>
    </source>
</evidence>
<dbReference type="SUPFAM" id="SSF52540">
    <property type="entry name" value="P-loop containing nucleoside triphosphate hydrolases"/>
    <property type="match status" value="1"/>
</dbReference>
<dbReference type="InterPro" id="IPR027417">
    <property type="entry name" value="P-loop_NTPase"/>
</dbReference>
<sequence length="255" mass="28667">AMIYAEKHKDDYNPILWIDATDEETVRSSFKICAAELGLPMEGGENQGSTNTDAGVRVVFRWLGDRSEADDEWLVIVDNADDVSWGIQMVMPRGNRGRVIITSRDEQSIKLVGGTCESARVGDMSPLEGRALLLRHLQLDEELAPVGIKDDCDKVVKKLEFLALAVDIAGAYIGSDSPSDKALQRYLANYERHRDELLQMDFFRGLLASEKTFRPASLGMKVVKADLGEEAREVMPSEFQQFLPLVGDKWDYFRY</sequence>